<dbReference type="EMBL" id="JASJOT010000063">
    <property type="protein sequence ID" value="MDJ1498861.1"/>
    <property type="molecule type" value="Genomic_DNA"/>
</dbReference>
<feature type="transmembrane region" description="Helical" evidence="1">
    <location>
        <begin position="20"/>
        <end position="41"/>
    </location>
</feature>
<feature type="non-terminal residue" evidence="2">
    <location>
        <position position="1"/>
    </location>
</feature>
<name>A0ABT7CZE2_9BACT</name>
<evidence type="ECO:0000313" key="3">
    <source>
        <dbReference type="Proteomes" id="UP001228581"/>
    </source>
</evidence>
<evidence type="ECO:0000313" key="2">
    <source>
        <dbReference type="EMBL" id="MDJ1498861.1"/>
    </source>
</evidence>
<proteinExistence type="predicted"/>
<dbReference type="Proteomes" id="UP001228581">
    <property type="component" value="Unassembled WGS sequence"/>
</dbReference>
<sequence length="77" mass="9064">ILFLASPYTLPEGLAKKRMGYWVFLAIRPELIFLFTFFLHVHTRSHFCSESFCLRIVPCKLFFSKGKTIALINRYFA</sequence>
<keyword evidence="1" id="KW-0812">Transmembrane</keyword>
<organism evidence="2 3">
    <name type="scientific">Xanthocytophaga flava</name>
    <dbReference type="NCBI Taxonomy" id="3048013"/>
    <lineage>
        <taxon>Bacteria</taxon>
        <taxon>Pseudomonadati</taxon>
        <taxon>Bacteroidota</taxon>
        <taxon>Cytophagia</taxon>
        <taxon>Cytophagales</taxon>
        <taxon>Rhodocytophagaceae</taxon>
        <taxon>Xanthocytophaga</taxon>
    </lineage>
</organism>
<reference evidence="2 3" key="1">
    <citation type="submission" date="2023-05" db="EMBL/GenBank/DDBJ databases">
        <authorList>
            <person name="Zhang X."/>
        </authorList>
    </citation>
    <scope>NUCLEOTIDE SEQUENCE [LARGE SCALE GENOMIC DNA]</scope>
    <source>
        <strain evidence="2 3">DM2B3-1</strain>
    </source>
</reference>
<protein>
    <submittedName>
        <fullName evidence="2">Uncharacterized protein</fullName>
    </submittedName>
</protein>
<dbReference type="RefSeq" id="WP_314005755.1">
    <property type="nucleotide sequence ID" value="NZ_JASJOT010000063.1"/>
</dbReference>
<keyword evidence="1" id="KW-1133">Transmembrane helix</keyword>
<accession>A0ABT7CZE2</accession>
<evidence type="ECO:0000256" key="1">
    <source>
        <dbReference type="SAM" id="Phobius"/>
    </source>
</evidence>
<keyword evidence="1" id="KW-0472">Membrane</keyword>
<keyword evidence="3" id="KW-1185">Reference proteome</keyword>
<gene>
    <name evidence="2" type="ORF">QNI19_38395</name>
</gene>
<comment type="caution">
    <text evidence="2">The sequence shown here is derived from an EMBL/GenBank/DDBJ whole genome shotgun (WGS) entry which is preliminary data.</text>
</comment>